<dbReference type="GO" id="GO:0005759">
    <property type="term" value="C:mitochondrial matrix"/>
    <property type="evidence" value="ECO:0007669"/>
    <property type="project" value="UniProtKB-ARBA"/>
</dbReference>
<accession>A0A2N5T3X8</accession>
<evidence type="ECO:0000313" key="8">
    <source>
        <dbReference type="EMBL" id="PLW20192.1"/>
    </source>
</evidence>
<dbReference type="FunFam" id="2.60.370.10:FF:000001">
    <property type="entry name" value="COX11 cytochrome c oxidase assembly homolog"/>
    <property type="match status" value="1"/>
</dbReference>
<dbReference type="NCBIfam" id="NF003465">
    <property type="entry name" value="PRK05089.1"/>
    <property type="match status" value="1"/>
</dbReference>
<dbReference type="InterPro" id="IPR023471">
    <property type="entry name" value="CtaG/Cox11_dom_sf"/>
</dbReference>
<dbReference type="GO" id="GO:0005507">
    <property type="term" value="F:copper ion binding"/>
    <property type="evidence" value="ECO:0007669"/>
    <property type="project" value="InterPro"/>
</dbReference>
<dbReference type="Pfam" id="PF04442">
    <property type="entry name" value="CtaG_Cox11"/>
    <property type="match status" value="1"/>
</dbReference>
<dbReference type="InterPro" id="IPR007533">
    <property type="entry name" value="Cyt_c_oxidase_assmbl_CtaG"/>
</dbReference>
<dbReference type="OrthoDB" id="1704689at2759"/>
<dbReference type="Proteomes" id="UP000235388">
    <property type="component" value="Unassembled WGS sequence"/>
</dbReference>
<gene>
    <name evidence="8" type="ORF">PCANC_09867</name>
</gene>
<feature type="transmembrane region" description="Helical" evidence="7">
    <location>
        <begin position="49"/>
        <end position="68"/>
    </location>
</feature>
<evidence type="ECO:0000256" key="3">
    <source>
        <dbReference type="ARBA" id="ARBA00022692"/>
    </source>
</evidence>
<comment type="caution">
    <text evidence="8">The sequence shown here is derived from an EMBL/GenBank/DDBJ whole genome shotgun (WGS) entry which is preliminary data.</text>
</comment>
<evidence type="ECO:0000256" key="4">
    <source>
        <dbReference type="ARBA" id="ARBA00022989"/>
    </source>
</evidence>
<sequence length="281" mass="31665">MFLARRLAPFTFGTRPLPPTAHYYSQKHSIINEYRARQQEDFKARNRSLLLYAISIGVVTLGLSYAAVPLYRVFCSVTGYNGTPQTSKDGSGKFAADRIREPVGQKSITIRFNADKSDTLNWKFWPCQKSLQVKPGETVLAFYKAKNLADHDVLGVATYNVTPGQVAPYFAKVECFCFDEQRLLAGEEVDLPIFFFIDKDFVDDPLMKDIDDIVLSYTFFKAKRNSYGFLEPDIPQGQQPPPHLIPNHHHHQQQQQQQQQAAVPTASNPSPHANSPAGSIK</sequence>
<keyword evidence="5 7" id="KW-0472">Membrane</keyword>
<keyword evidence="4 7" id="KW-1133">Transmembrane helix</keyword>
<reference evidence="8 9" key="1">
    <citation type="submission" date="2017-11" db="EMBL/GenBank/DDBJ databases">
        <title>De novo assembly and phasing of dikaryotic genomes from two isolates of Puccinia coronata f. sp. avenae, the causal agent of oat crown rust.</title>
        <authorList>
            <person name="Miller M.E."/>
            <person name="Zhang Y."/>
            <person name="Omidvar V."/>
            <person name="Sperschneider J."/>
            <person name="Schwessinger B."/>
            <person name="Raley C."/>
            <person name="Palmer J.M."/>
            <person name="Garnica D."/>
            <person name="Upadhyaya N."/>
            <person name="Rathjen J."/>
            <person name="Taylor J.M."/>
            <person name="Park R.F."/>
            <person name="Dodds P.N."/>
            <person name="Hirsch C.D."/>
            <person name="Kianian S.F."/>
            <person name="Figueroa M."/>
        </authorList>
    </citation>
    <scope>NUCLEOTIDE SEQUENCE [LARGE SCALE GENOMIC DNA]</scope>
    <source>
        <strain evidence="8">12NC29</strain>
    </source>
</reference>
<evidence type="ECO:0000256" key="5">
    <source>
        <dbReference type="ARBA" id="ARBA00023136"/>
    </source>
</evidence>
<feature type="region of interest" description="Disordered" evidence="6">
    <location>
        <begin position="231"/>
        <end position="281"/>
    </location>
</feature>
<comment type="subcellular location">
    <subcellularLocation>
        <location evidence="2">Mitochondrion inner membrane</location>
        <topology evidence="2">Single-pass membrane protein</topology>
        <orientation evidence="2">Intermembrane side</orientation>
    </subcellularLocation>
</comment>
<protein>
    <recommendedName>
        <fullName evidence="10">Cytochrome c oxidase assembly protein CtaG/Cox11</fullName>
    </recommendedName>
</protein>
<dbReference type="PANTHER" id="PTHR21320:SF3">
    <property type="entry name" value="CYTOCHROME C OXIDASE ASSEMBLY PROTEIN COX11, MITOCHONDRIAL-RELATED"/>
    <property type="match status" value="1"/>
</dbReference>
<dbReference type="STRING" id="200324.A0A2N5T3X8"/>
<dbReference type="Gene3D" id="2.60.370.10">
    <property type="entry name" value="Ctag/Cox11"/>
    <property type="match status" value="1"/>
</dbReference>
<evidence type="ECO:0000313" key="9">
    <source>
        <dbReference type="Proteomes" id="UP000235388"/>
    </source>
</evidence>
<dbReference type="HAMAP" id="MF_00155">
    <property type="entry name" value="CtaG"/>
    <property type="match status" value="1"/>
</dbReference>
<dbReference type="SUPFAM" id="SSF110111">
    <property type="entry name" value="Ctag/Cox11"/>
    <property type="match status" value="1"/>
</dbReference>
<evidence type="ECO:0000256" key="2">
    <source>
        <dbReference type="ARBA" id="ARBA00004243"/>
    </source>
</evidence>
<dbReference type="PANTHER" id="PTHR21320">
    <property type="entry name" value="CYTOCHROME C OXIDASE ASSEMBLY PROTEIN COX11-RELATED"/>
    <property type="match status" value="1"/>
</dbReference>
<name>A0A2N5T3X8_9BASI</name>
<evidence type="ECO:0000256" key="6">
    <source>
        <dbReference type="SAM" id="MobiDB-lite"/>
    </source>
</evidence>
<evidence type="ECO:0008006" key="10">
    <source>
        <dbReference type="Google" id="ProtNLM"/>
    </source>
</evidence>
<feature type="compositionally biased region" description="Polar residues" evidence="6">
    <location>
        <begin position="261"/>
        <end position="281"/>
    </location>
</feature>
<comment type="function">
    <text evidence="1">Exerts its effect at some terminal stage of cytochrome c oxidase synthesis, probably by being involved in the insertion of the copper B into subunit I.</text>
</comment>
<keyword evidence="9" id="KW-1185">Reference proteome</keyword>
<evidence type="ECO:0000256" key="1">
    <source>
        <dbReference type="ARBA" id="ARBA00004007"/>
    </source>
</evidence>
<dbReference type="EMBL" id="PGCJ01000801">
    <property type="protein sequence ID" value="PLW20192.1"/>
    <property type="molecule type" value="Genomic_DNA"/>
</dbReference>
<dbReference type="GO" id="GO:0005743">
    <property type="term" value="C:mitochondrial inner membrane"/>
    <property type="evidence" value="ECO:0007669"/>
    <property type="project" value="UniProtKB-SubCell"/>
</dbReference>
<dbReference type="AlphaFoldDB" id="A0A2N5T3X8"/>
<keyword evidence="3 7" id="KW-0812">Transmembrane</keyword>
<organism evidence="8 9">
    <name type="scientific">Puccinia coronata f. sp. avenae</name>
    <dbReference type="NCBI Taxonomy" id="200324"/>
    <lineage>
        <taxon>Eukaryota</taxon>
        <taxon>Fungi</taxon>
        <taxon>Dikarya</taxon>
        <taxon>Basidiomycota</taxon>
        <taxon>Pucciniomycotina</taxon>
        <taxon>Pucciniomycetes</taxon>
        <taxon>Pucciniales</taxon>
        <taxon>Pucciniaceae</taxon>
        <taxon>Puccinia</taxon>
    </lineage>
</organism>
<proteinExistence type="inferred from homology"/>
<evidence type="ECO:0000256" key="7">
    <source>
        <dbReference type="SAM" id="Phobius"/>
    </source>
</evidence>